<dbReference type="Proteomes" id="UP001057279">
    <property type="component" value="Linkage Group LG21"/>
</dbReference>
<dbReference type="EMBL" id="CM043046">
    <property type="protein sequence ID" value="KAI4561807.1"/>
    <property type="molecule type" value="Genomic_DNA"/>
</dbReference>
<comment type="caution">
    <text evidence="1">The sequence shown here is derived from an EMBL/GenBank/DDBJ whole genome shotgun (WGS) entry which is preliminary data.</text>
</comment>
<accession>A0ACB9U9J1</accession>
<organism evidence="1 2">
    <name type="scientific">Ovis ammon polii x Ovis aries</name>
    <dbReference type="NCBI Taxonomy" id="2918886"/>
    <lineage>
        <taxon>Eukaryota</taxon>
        <taxon>Metazoa</taxon>
        <taxon>Chordata</taxon>
        <taxon>Craniata</taxon>
        <taxon>Vertebrata</taxon>
        <taxon>Euteleostomi</taxon>
        <taxon>Mammalia</taxon>
        <taxon>Eutheria</taxon>
        <taxon>Laurasiatheria</taxon>
        <taxon>Artiodactyla</taxon>
        <taxon>Ruminantia</taxon>
        <taxon>Pecora</taxon>
        <taxon>Bovidae</taxon>
        <taxon>Caprinae</taxon>
        <taxon>Ovis</taxon>
    </lineage>
</organism>
<name>A0ACB9U9J1_9CETA</name>
<protein>
    <submittedName>
        <fullName evidence="1">Uncharacterized protein</fullName>
    </submittedName>
</protein>
<gene>
    <name evidence="1" type="ORF">MJG53_016861</name>
</gene>
<keyword evidence="2" id="KW-1185">Reference proteome</keyword>
<evidence type="ECO:0000313" key="2">
    <source>
        <dbReference type="Proteomes" id="UP001057279"/>
    </source>
</evidence>
<evidence type="ECO:0000313" key="1">
    <source>
        <dbReference type="EMBL" id="KAI4561807.1"/>
    </source>
</evidence>
<proteinExistence type="predicted"/>
<sequence length="407" mass="45458">MSPGEKLDPLPDTFILQPPVFHPVIPYVTTIFGGLRAGKMVMLQGAVPLNARRFQVDFQCGCSLHPRPDIAIHFNPRFHTTKPHVICNTLYRGRWQVEARWPHVALQRGASFLLLFLFGNEEMKVSVNGQHFLHYRYRLPLSRVDTLGIFGDISVTAVGFLNINPFAEGGSEYPVGHEVPCSHALPQGLWPGQVIIVRGLVLPEPKDFTLSLRDEAAHVPVMLRASFADRTLAWVSRWGRKKLILAPFLFYPQRFFEPEPQLGDLIEIARLPITHWAIYVGSGYVVHLVPLGGISGAGGSGIMNAAANRAIVKKERLCDVVGKDGYKVNNKHDNKYKPLPPRKIVWRAEELVGREFGYSLTSQNCEHFVNELRYGVPRSDQARRFAAAITVALGVIAIFAGAVFSRN</sequence>
<reference evidence="1" key="1">
    <citation type="submission" date="2022-03" db="EMBL/GenBank/DDBJ databases">
        <title>Genomic analyses of argali, domestic sheep and their hybrids provide insights into chromosomal evolution, heterosis and genetic basis of agronomic traits.</title>
        <authorList>
            <person name="Li M."/>
        </authorList>
    </citation>
    <scope>NUCLEOTIDE SEQUENCE</scope>
    <source>
        <strain evidence="1">F1 hybrid</strain>
    </source>
</reference>